<protein>
    <submittedName>
        <fullName evidence="9">Acyltransferase 3</fullName>
    </submittedName>
</protein>
<dbReference type="EMBL" id="ACXX02000018">
    <property type="protein sequence ID" value="EGD45980.1"/>
    <property type="molecule type" value="Genomic_DNA"/>
</dbReference>
<evidence type="ECO:0000256" key="5">
    <source>
        <dbReference type="ARBA" id="ARBA00022989"/>
    </source>
</evidence>
<evidence type="ECO:0000256" key="3">
    <source>
        <dbReference type="ARBA" id="ARBA00022475"/>
    </source>
</evidence>
<dbReference type="AlphaFoldDB" id="F1TI45"/>
<keyword evidence="9" id="KW-0012">Acyltransferase</keyword>
<comment type="similarity">
    <text evidence="2">Belongs to the acyltransferase 3 family.</text>
</comment>
<dbReference type="eggNOG" id="COG1835">
    <property type="taxonomic scope" value="Bacteria"/>
</dbReference>
<keyword evidence="4 7" id="KW-0812">Transmembrane</keyword>
<dbReference type="InterPro" id="IPR002656">
    <property type="entry name" value="Acyl_transf_3_dom"/>
</dbReference>
<accession>F1TI45</accession>
<organism evidence="9 10">
    <name type="scientific">Ruminiclostridium papyrosolvens DSM 2782</name>
    <dbReference type="NCBI Taxonomy" id="588581"/>
    <lineage>
        <taxon>Bacteria</taxon>
        <taxon>Bacillati</taxon>
        <taxon>Bacillota</taxon>
        <taxon>Clostridia</taxon>
        <taxon>Eubacteriales</taxon>
        <taxon>Oscillospiraceae</taxon>
        <taxon>Ruminiclostridium</taxon>
    </lineage>
</organism>
<dbReference type="GO" id="GO:0009246">
    <property type="term" value="P:enterobacterial common antigen biosynthetic process"/>
    <property type="evidence" value="ECO:0007669"/>
    <property type="project" value="TreeGrafter"/>
</dbReference>
<evidence type="ECO:0000256" key="6">
    <source>
        <dbReference type="ARBA" id="ARBA00023136"/>
    </source>
</evidence>
<feature type="transmembrane region" description="Helical" evidence="7">
    <location>
        <begin position="6"/>
        <end position="23"/>
    </location>
</feature>
<evidence type="ECO:0000256" key="1">
    <source>
        <dbReference type="ARBA" id="ARBA00004651"/>
    </source>
</evidence>
<reference evidence="9" key="2">
    <citation type="submission" date="2011-01" db="EMBL/GenBank/DDBJ databases">
        <title>The Non-contiguous Finished genome of Clostridium papyrosolvens.</title>
        <authorList>
            <person name="Lucas S."/>
            <person name="Copeland A."/>
            <person name="Lapidus A."/>
            <person name="Cheng J.-F."/>
            <person name="Goodwin L."/>
            <person name="Pitluck S."/>
            <person name="Misra M."/>
            <person name="Chertkov O."/>
            <person name="Detter J.C."/>
            <person name="Han C."/>
            <person name="Tapia R."/>
            <person name="Land M."/>
            <person name="Hauser L."/>
            <person name="Kyrpides N."/>
            <person name="Ivanova N."/>
            <person name="Pagani I."/>
            <person name="Mouttaki H."/>
            <person name="He Z."/>
            <person name="Zhou J."/>
            <person name="Hemme C.L."/>
            <person name="Woyke T."/>
        </authorList>
    </citation>
    <scope>NUCLEOTIDE SEQUENCE [LARGE SCALE GENOMIC DNA]</scope>
    <source>
        <strain evidence="9">DSM 2782</strain>
    </source>
</reference>
<feature type="transmembrane region" description="Helical" evidence="7">
    <location>
        <begin position="35"/>
        <end position="53"/>
    </location>
</feature>
<comment type="subcellular location">
    <subcellularLocation>
        <location evidence="1">Cell membrane</location>
        <topology evidence="1">Multi-pass membrane protein</topology>
    </subcellularLocation>
</comment>
<dbReference type="GO" id="GO:0016413">
    <property type="term" value="F:O-acetyltransferase activity"/>
    <property type="evidence" value="ECO:0007669"/>
    <property type="project" value="TreeGrafter"/>
</dbReference>
<dbReference type="STRING" id="588581.Cpap_0585"/>
<feature type="transmembrane region" description="Helical" evidence="7">
    <location>
        <begin position="302"/>
        <end position="321"/>
    </location>
</feature>
<keyword evidence="5 7" id="KW-1133">Transmembrane helix</keyword>
<feature type="transmembrane region" description="Helical" evidence="7">
    <location>
        <begin position="265"/>
        <end position="290"/>
    </location>
</feature>
<evidence type="ECO:0000313" key="9">
    <source>
        <dbReference type="EMBL" id="EGD45980.1"/>
    </source>
</evidence>
<evidence type="ECO:0000256" key="7">
    <source>
        <dbReference type="SAM" id="Phobius"/>
    </source>
</evidence>
<dbReference type="GO" id="GO:0005886">
    <property type="term" value="C:plasma membrane"/>
    <property type="evidence" value="ECO:0007669"/>
    <property type="project" value="UniProtKB-SubCell"/>
</dbReference>
<feature type="transmembrane region" description="Helical" evidence="7">
    <location>
        <begin position="103"/>
        <end position="123"/>
    </location>
</feature>
<evidence type="ECO:0000256" key="2">
    <source>
        <dbReference type="ARBA" id="ARBA00007400"/>
    </source>
</evidence>
<dbReference type="RefSeq" id="WP_004622267.1">
    <property type="nucleotide sequence ID" value="NZ_ACXX02000018.1"/>
</dbReference>
<dbReference type="PANTHER" id="PTHR40074:SF2">
    <property type="entry name" value="O-ACETYLTRANSFERASE WECH"/>
    <property type="match status" value="1"/>
</dbReference>
<evidence type="ECO:0000256" key="4">
    <source>
        <dbReference type="ARBA" id="ARBA00022692"/>
    </source>
</evidence>
<feature type="transmembrane region" description="Helical" evidence="7">
    <location>
        <begin position="65"/>
        <end position="82"/>
    </location>
</feature>
<reference evidence="9" key="1">
    <citation type="submission" date="2009-07" db="EMBL/GenBank/DDBJ databases">
        <authorList>
            <consortium name="US DOE Joint Genome Institute (JGI-PGF)"/>
            <person name="Lucas S."/>
            <person name="Copeland A."/>
            <person name="Lapidus A."/>
            <person name="Glavina del Rio T."/>
            <person name="Tice H."/>
            <person name="Bruce D."/>
            <person name="Goodwin L."/>
            <person name="Pitluck S."/>
            <person name="Larimer F."/>
            <person name="Land M.L."/>
            <person name="Mouttaki H."/>
            <person name="He Z."/>
            <person name="Zhou J."/>
            <person name="Hemme C.L."/>
        </authorList>
    </citation>
    <scope>NUCLEOTIDE SEQUENCE</scope>
    <source>
        <strain evidence="9">DSM 2782</strain>
    </source>
</reference>
<feature type="transmembrane region" description="Helical" evidence="7">
    <location>
        <begin position="333"/>
        <end position="353"/>
    </location>
</feature>
<feature type="transmembrane region" description="Helical" evidence="7">
    <location>
        <begin position="168"/>
        <end position="187"/>
    </location>
</feature>
<evidence type="ECO:0000259" key="8">
    <source>
        <dbReference type="Pfam" id="PF01757"/>
    </source>
</evidence>
<dbReference type="PANTHER" id="PTHR40074">
    <property type="entry name" value="O-ACETYLTRANSFERASE WECH"/>
    <property type="match status" value="1"/>
</dbReference>
<name>F1TI45_9FIRM</name>
<feature type="transmembrane region" description="Helical" evidence="7">
    <location>
        <begin position="199"/>
        <end position="216"/>
    </location>
</feature>
<keyword evidence="6 7" id="KW-0472">Membrane</keyword>
<feature type="transmembrane region" description="Helical" evidence="7">
    <location>
        <begin position="143"/>
        <end position="161"/>
    </location>
</feature>
<feature type="domain" description="Acyltransferase 3" evidence="8">
    <location>
        <begin position="36"/>
        <end position="351"/>
    </location>
</feature>
<dbReference type="Proteomes" id="UP000003860">
    <property type="component" value="Unassembled WGS sequence"/>
</dbReference>
<dbReference type="OrthoDB" id="3268734at2"/>
<proteinExistence type="inferred from homology"/>
<comment type="caution">
    <text evidence="9">The sequence shown here is derived from an EMBL/GenBank/DDBJ whole genome shotgun (WGS) entry which is preliminary data.</text>
</comment>
<keyword evidence="9" id="KW-0808">Transferase</keyword>
<gene>
    <name evidence="9" type="ORF">Cpap_0585</name>
</gene>
<keyword evidence="10" id="KW-1185">Reference proteome</keyword>
<sequence length="375" mass="43125">MISIYVVLAVTLLFGVKVRIKGWDDGFLTLGNTKMLQGFCAVLIIFHHISQVLSDSKVLSPFNEYGVLFVGIFFFCSGYGLIKSFKTKDNYMQGFIGRRFPSVLVPFYITSLIYLAVILPFNPMPSLLQTIFLFTGVQLINPHAWYIVAIVIFYIAFYFIFKYIKNEIIAFVSMAIFLVCYIVFGIILRHGQWWLQGEWWYNTCFLFYIGMLTARFEKGLISLVKKYYVVILPIVTVVFVVMYRISNYTIKEFSYYAQTETASGYPETLICFFTQLPAVILFVAAVFILCMKITFSNIILRFLSKISLEIYLIHHLFMLLYKSDMFMNITNDLLYVTLVIISSVASAFLLHLIDKPIIRLITPKGGKTSGKATLC</sequence>
<keyword evidence="3" id="KW-1003">Cell membrane</keyword>
<feature type="transmembrane region" description="Helical" evidence="7">
    <location>
        <begin position="228"/>
        <end position="245"/>
    </location>
</feature>
<evidence type="ECO:0000313" key="10">
    <source>
        <dbReference type="Proteomes" id="UP000003860"/>
    </source>
</evidence>
<dbReference type="Pfam" id="PF01757">
    <property type="entry name" value="Acyl_transf_3"/>
    <property type="match status" value="1"/>
</dbReference>